<dbReference type="AlphaFoldDB" id="A0A8X7C3V2"/>
<dbReference type="Proteomes" id="UP000886998">
    <property type="component" value="Unassembled WGS sequence"/>
</dbReference>
<comment type="caution">
    <text evidence="1">The sequence shown here is derived from an EMBL/GenBank/DDBJ whole genome shotgun (WGS) entry which is preliminary data.</text>
</comment>
<reference evidence="1" key="1">
    <citation type="submission" date="2020-08" db="EMBL/GenBank/DDBJ databases">
        <title>Multicomponent nature underlies the extraordinary mechanical properties of spider dragline silk.</title>
        <authorList>
            <person name="Kono N."/>
            <person name="Nakamura H."/>
            <person name="Mori M."/>
            <person name="Yoshida Y."/>
            <person name="Ohtoshi R."/>
            <person name="Malay A.D."/>
            <person name="Moran D.A.P."/>
            <person name="Tomita M."/>
            <person name="Numata K."/>
            <person name="Arakawa K."/>
        </authorList>
    </citation>
    <scope>NUCLEOTIDE SEQUENCE</scope>
</reference>
<keyword evidence="2" id="KW-1185">Reference proteome</keyword>
<evidence type="ECO:0000313" key="2">
    <source>
        <dbReference type="Proteomes" id="UP000886998"/>
    </source>
</evidence>
<proteinExistence type="predicted"/>
<protein>
    <submittedName>
        <fullName evidence="1">Uncharacterized protein</fullName>
    </submittedName>
</protein>
<organism evidence="1 2">
    <name type="scientific">Trichonephila inaurata madagascariensis</name>
    <dbReference type="NCBI Taxonomy" id="2747483"/>
    <lineage>
        <taxon>Eukaryota</taxon>
        <taxon>Metazoa</taxon>
        <taxon>Ecdysozoa</taxon>
        <taxon>Arthropoda</taxon>
        <taxon>Chelicerata</taxon>
        <taxon>Arachnida</taxon>
        <taxon>Araneae</taxon>
        <taxon>Araneomorphae</taxon>
        <taxon>Entelegynae</taxon>
        <taxon>Araneoidea</taxon>
        <taxon>Nephilidae</taxon>
        <taxon>Trichonephila</taxon>
        <taxon>Trichonephila inaurata</taxon>
    </lineage>
</organism>
<sequence length="93" mass="10851">MEITFGALPYEFILLVLDFIRSVIASMYWDATISVRWGDSWTLPITKRAGVRKSFLQRAILFILPFEEVLRSFVDDSSDCVSVRTSYWRPCLH</sequence>
<gene>
    <name evidence="1" type="ORF">TNIN_245791</name>
</gene>
<name>A0A8X7C3V2_9ARAC</name>
<accession>A0A8X7C3V2</accession>
<evidence type="ECO:0000313" key="1">
    <source>
        <dbReference type="EMBL" id="GFY53073.1"/>
    </source>
</evidence>
<dbReference type="EMBL" id="BMAV01009068">
    <property type="protein sequence ID" value="GFY53073.1"/>
    <property type="molecule type" value="Genomic_DNA"/>
</dbReference>